<keyword evidence="3 5" id="KW-1133">Transmembrane helix</keyword>
<keyword evidence="4 5" id="KW-0472">Membrane</keyword>
<organism evidence="6 7">
    <name type="scientific">Comamonas terrigena</name>
    <dbReference type="NCBI Taxonomy" id="32013"/>
    <lineage>
        <taxon>Bacteria</taxon>
        <taxon>Pseudomonadati</taxon>
        <taxon>Pseudomonadota</taxon>
        <taxon>Betaproteobacteria</taxon>
        <taxon>Burkholderiales</taxon>
        <taxon>Comamonadaceae</taxon>
        <taxon>Comamonas</taxon>
    </lineage>
</organism>
<evidence type="ECO:0000256" key="1">
    <source>
        <dbReference type="ARBA" id="ARBA00004141"/>
    </source>
</evidence>
<evidence type="ECO:0000313" key="7">
    <source>
        <dbReference type="Proteomes" id="UP000220246"/>
    </source>
</evidence>
<keyword evidence="7" id="KW-1185">Reference proteome</keyword>
<comment type="caution">
    <text evidence="6">The sequence shown here is derived from an EMBL/GenBank/DDBJ whole genome shotgun (WGS) entry which is preliminary data.</text>
</comment>
<feature type="transmembrane region" description="Helical" evidence="5">
    <location>
        <begin position="164"/>
        <end position="184"/>
    </location>
</feature>
<evidence type="ECO:0000256" key="5">
    <source>
        <dbReference type="SAM" id="Phobius"/>
    </source>
</evidence>
<sequence>MLRGMNLLIASFVRALGNCLHRKVIAWSLFPLLLMALLAALLSWLFWQPALHWTVQTLEGVGWLGAVWHWMQERGLSWGVEVLGSVLLVLAATGLLVVLVLMLVSLFMTPKLVEWVAERRFPLLERKQGGHWWQALAWALGSTLIALVVLVLSIPLWFIPPLVLVVPPLVWGWLTYRVMAFDALAEHASQAERQAVLTRFRMPLLGMGVVCGVMGAAPSVVWASGVVFVALFWLLVPLAIWIYALVFALSSLWFAHFCLAALEQLRREAVTQGAAPDAVRVP</sequence>
<dbReference type="InterPro" id="IPR059112">
    <property type="entry name" value="CysZ/EI24"/>
</dbReference>
<feature type="transmembrane region" description="Helical" evidence="5">
    <location>
        <begin position="83"/>
        <end position="109"/>
    </location>
</feature>
<feature type="transmembrane region" description="Helical" evidence="5">
    <location>
        <begin position="130"/>
        <end position="158"/>
    </location>
</feature>
<evidence type="ECO:0000256" key="4">
    <source>
        <dbReference type="ARBA" id="ARBA00023136"/>
    </source>
</evidence>
<dbReference type="AlphaFoldDB" id="A0A2A7UY26"/>
<evidence type="ECO:0008006" key="8">
    <source>
        <dbReference type="Google" id="ProtNLM"/>
    </source>
</evidence>
<comment type="subcellular location">
    <subcellularLocation>
        <location evidence="1">Membrane</location>
        <topology evidence="1">Multi-pass membrane protein</topology>
    </subcellularLocation>
</comment>
<keyword evidence="2 5" id="KW-0812">Transmembrane</keyword>
<evidence type="ECO:0000313" key="6">
    <source>
        <dbReference type="EMBL" id="PEH90235.1"/>
    </source>
</evidence>
<feature type="transmembrane region" description="Helical" evidence="5">
    <location>
        <begin position="240"/>
        <end position="262"/>
    </location>
</feature>
<gene>
    <name evidence="6" type="ORF">CRM82_18040</name>
</gene>
<dbReference type="STRING" id="1219032.GCA_001515545_00968"/>
<dbReference type="Pfam" id="PF07264">
    <property type="entry name" value="EI24"/>
    <property type="match status" value="1"/>
</dbReference>
<dbReference type="EMBL" id="PDEA01000001">
    <property type="protein sequence ID" value="PEH90235.1"/>
    <property type="molecule type" value="Genomic_DNA"/>
</dbReference>
<proteinExistence type="predicted"/>
<evidence type="ECO:0000256" key="3">
    <source>
        <dbReference type="ARBA" id="ARBA00022989"/>
    </source>
</evidence>
<feature type="transmembrane region" description="Helical" evidence="5">
    <location>
        <begin position="204"/>
        <end position="234"/>
    </location>
</feature>
<accession>A0A2A7UY26</accession>
<dbReference type="Proteomes" id="UP000220246">
    <property type="component" value="Unassembled WGS sequence"/>
</dbReference>
<evidence type="ECO:0000256" key="2">
    <source>
        <dbReference type="ARBA" id="ARBA00022692"/>
    </source>
</evidence>
<name>A0A2A7UY26_COMTR</name>
<reference evidence="7" key="1">
    <citation type="submission" date="2017-09" db="EMBL/GenBank/DDBJ databases">
        <title>FDA dAtabase for Regulatory Grade micrObial Sequences (FDA-ARGOS): Supporting development and validation of Infectious Disease Dx tests.</title>
        <authorList>
            <person name="Minogue T."/>
            <person name="Wolcott M."/>
            <person name="Wasieloski L."/>
            <person name="Aguilar W."/>
            <person name="Moore D."/>
            <person name="Tallon L."/>
            <person name="Sadzewicz L."/>
            <person name="Ott S."/>
            <person name="Zhao X."/>
            <person name="Nagaraj S."/>
            <person name="Vavikolanu K."/>
            <person name="Aluvathingal J."/>
            <person name="Nadendla S."/>
            <person name="Sichtig H."/>
        </authorList>
    </citation>
    <scope>NUCLEOTIDE SEQUENCE [LARGE SCALE GENOMIC DNA]</scope>
    <source>
        <strain evidence="7">FDAARGOS_394</strain>
    </source>
</reference>
<dbReference type="OrthoDB" id="8565703at2"/>
<protein>
    <recommendedName>
        <fullName evidence="8">EI24 domain-containing protein</fullName>
    </recommendedName>
</protein>
<feature type="transmembrane region" description="Helical" evidence="5">
    <location>
        <begin position="27"/>
        <end position="46"/>
    </location>
</feature>